<accession>A0A175WHV5</accession>
<comment type="caution">
    <text evidence="1">The sequence shown here is derived from an EMBL/GenBank/DDBJ whole genome shotgun (WGS) entry which is preliminary data.</text>
</comment>
<dbReference type="Proteomes" id="UP000078237">
    <property type="component" value="Unassembled WGS sequence"/>
</dbReference>
<evidence type="ECO:0000313" key="2">
    <source>
        <dbReference type="Proteomes" id="UP000078237"/>
    </source>
</evidence>
<reference evidence="1 2" key="1">
    <citation type="journal article" date="2016" name="Genome Announc.">
        <title>Genome Sequence of Madurella mycetomatis mm55, Isolated from a Human Mycetoma Case in Sudan.</title>
        <authorList>
            <person name="Smit S."/>
            <person name="Derks M.F."/>
            <person name="Bervoets S."/>
            <person name="Fahal A."/>
            <person name="van Leeuwen W."/>
            <person name="van Belkum A."/>
            <person name="van de Sande W.W."/>
        </authorList>
    </citation>
    <scope>NUCLEOTIDE SEQUENCE [LARGE SCALE GENOMIC DNA]</scope>
    <source>
        <strain evidence="2">mm55</strain>
    </source>
</reference>
<dbReference type="OrthoDB" id="4555905at2759"/>
<keyword evidence="2" id="KW-1185">Reference proteome</keyword>
<evidence type="ECO:0000313" key="1">
    <source>
        <dbReference type="EMBL" id="KXX82474.1"/>
    </source>
</evidence>
<name>A0A175WHV5_9PEZI</name>
<protein>
    <submittedName>
        <fullName evidence="1">Uncharacterized protein</fullName>
    </submittedName>
</protein>
<proteinExistence type="predicted"/>
<dbReference type="EMBL" id="LCTW02000013">
    <property type="protein sequence ID" value="KXX82474.1"/>
    <property type="molecule type" value="Genomic_DNA"/>
</dbReference>
<sequence>MCSWERTVYACHCRSKPTRVPYSCSVYTRHIYGSCRYDSAHDQVHEVISYDYCEDCRKLYEYVNL</sequence>
<dbReference type="AlphaFoldDB" id="A0A175WHV5"/>
<dbReference type="VEuPathDB" id="FungiDB:MMYC01_201229"/>
<organism evidence="1 2">
    <name type="scientific">Madurella mycetomatis</name>
    <dbReference type="NCBI Taxonomy" id="100816"/>
    <lineage>
        <taxon>Eukaryota</taxon>
        <taxon>Fungi</taxon>
        <taxon>Dikarya</taxon>
        <taxon>Ascomycota</taxon>
        <taxon>Pezizomycotina</taxon>
        <taxon>Sordariomycetes</taxon>
        <taxon>Sordariomycetidae</taxon>
        <taxon>Sordariales</taxon>
        <taxon>Sordariales incertae sedis</taxon>
        <taxon>Madurella</taxon>
    </lineage>
</organism>
<gene>
    <name evidence="1" type="ORF">MMYC01_201229</name>
</gene>